<comment type="similarity">
    <text evidence="1">Belongs to the FAM91 family.</text>
</comment>
<feature type="region of interest" description="Disordered" evidence="2">
    <location>
        <begin position="398"/>
        <end position="427"/>
    </location>
</feature>
<sequence>MSRSRTVPRSVELSKNDSEFNSYIKKGVRWGDLPLHFQNKIGSEKIYSQTIIFFSFKHQLKWEKNLVSQIMTDEGQYYRKLIQHSITNNLMYPYHLIEKIQITPFQYYKRLISHVLHSRSSYDSIPNFTAVDCKRWIGVGRNKYIEINSKYKRKRLFSKSSKEFTKFLPKCPIRPQSDIKSWFSVCLFSKIKDKKKFNQLEKAEREIYQKLEKDGECPAYIFPYEPLHSLLAKGMIYSKIELTPSDRVRILPLENFVLNRNAENEFEYFLYKIFVSHDERNTIQELSELIRSSKNISKVLDVYSVYCRLGFAIKIPQEEKKQLETEKEKEENNEKEKEKEKEKESEKEKEKEREGNNENEKEEKNQKEKQTIRDEASLIDKSWEKYIEKEQKLLKKSEKNLENKNENENEKENNLQNETQNNENEENLNHRKKRIAFIFDSSLLAFLMMGNTSPKFMSIAVTLFEVGKLTDERIESFIQQLEKVQEPTEENKNNIEHLVSLKQTLTFFKSIKLKSIGGEKDLLIEGVDLIKLESLTSLDSETLHNLLITNYGILFSMIASDFVPKPSICNLRPTHFGPPIPEYNSPWFRLFIYQTVQDGPPTLFLKKGTRIKKLPKFLKKFETLTLMSFDRESVNYSSSNVLSYINSFLLDSPILIQALERSSGDLKECFIPFPLDTKAENEKQPQKENEYNESNLHLHPLVLKISENFKLQNSVGLIKLIYIQTSPNEDLKWLPIDIKFGIPLFDNALNKKILEKIEKNNLLNKEKINSFRNNSSDIMLDFSQFMEEGWLKNDFFSISNNSEKISEYEDRLFSTLSIIKTPMYNYQFVNNTMTKLSSSQLPFKM</sequence>
<dbReference type="InterPro" id="IPR028097">
    <property type="entry name" value="FAM91_C_dom"/>
</dbReference>
<dbReference type="InterPro" id="IPR028091">
    <property type="entry name" value="FAM91_N_dom"/>
</dbReference>
<dbReference type="PANTHER" id="PTHR28441">
    <property type="entry name" value="PROTEIN FAM91A1"/>
    <property type="match status" value="1"/>
</dbReference>
<feature type="region of interest" description="Disordered" evidence="2">
    <location>
        <begin position="321"/>
        <end position="373"/>
    </location>
</feature>
<reference evidence="5" key="1">
    <citation type="submission" date="2022-08" db="EMBL/GenBank/DDBJ databases">
        <title>Novel sulphate-reducing endosymbionts in the free-living metamonad Anaeramoeba.</title>
        <authorList>
            <person name="Jerlstrom-Hultqvist J."/>
            <person name="Cepicka I."/>
            <person name="Gallot-Lavallee L."/>
            <person name="Salas-Leiva D."/>
            <person name="Curtis B.A."/>
            <person name="Zahonova K."/>
            <person name="Pipaliya S."/>
            <person name="Dacks J."/>
            <person name="Roger A.J."/>
        </authorList>
    </citation>
    <scope>NUCLEOTIDE SEQUENCE</scope>
    <source>
        <strain evidence="5">Busselton2</strain>
    </source>
</reference>
<gene>
    <name evidence="5" type="ORF">M0812_03985</name>
</gene>
<evidence type="ECO:0000313" key="5">
    <source>
        <dbReference type="EMBL" id="KAJ3452221.1"/>
    </source>
</evidence>
<feature type="domain" description="FAM91 C-terminal" evidence="4">
    <location>
        <begin position="727"/>
        <end position="789"/>
    </location>
</feature>
<feature type="compositionally biased region" description="Basic and acidic residues" evidence="2">
    <location>
        <begin position="398"/>
        <end position="413"/>
    </location>
</feature>
<dbReference type="Proteomes" id="UP001146793">
    <property type="component" value="Unassembled WGS sequence"/>
</dbReference>
<dbReference type="Pfam" id="PF14648">
    <property type="entry name" value="FAM91_C"/>
    <property type="match status" value="2"/>
</dbReference>
<evidence type="ECO:0000256" key="2">
    <source>
        <dbReference type="SAM" id="MobiDB-lite"/>
    </source>
</evidence>
<evidence type="ECO:0000259" key="3">
    <source>
        <dbReference type="Pfam" id="PF14647"/>
    </source>
</evidence>
<dbReference type="PANTHER" id="PTHR28441:SF2">
    <property type="entry name" value="PROTEIN FAM91A1"/>
    <property type="match status" value="1"/>
</dbReference>
<dbReference type="Pfam" id="PF14647">
    <property type="entry name" value="FAM91_N"/>
    <property type="match status" value="1"/>
</dbReference>
<name>A0AAV8AD65_9EUKA</name>
<organism evidence="5 6">
    <name type="scientific">Anaeramoeba flamelloides</name>
    <dbReference type="NCBI Taxonomy" id="1746091"/>
    <lineage>
        <taxon>Eukaryota</taxon>
        <taxon>Metamonada</taxon>
        <taxon>Anaeramoebidae</taxon>
        <taxon>Anaeramoeba</taxon>
    </lineage>
</organism>
<evidence type="ECO:0000259" key="4">
    <source>
        <dbReference type="Pfam" id="PF14648"/>
    </source>
</evidence>
<dbReference type="AlphaFoldDB" id="A0AAV8AD65"/>
<feature type="domain" description="FAM91 N-terminal" evidence="3">
    <location>
        <begin position="24"/>
        <end position="324"/>
    </location>
</feature>
<feature type="domain" description="FAM91 C-terminal" evidence="4">
    <location>
        <begin position="432"/>
        <end position="723"/>
    </location>
</feature>
<protein>
    <submittedName>
        <fullName evidence="5">Protein fam91a1</fullName>
    </submittedName>
</protein>
<dbReference type="InterPro" id="IPR039199">
    <property type="entry name" value="FAM91"/>
</dbReference>
<evidence type="ECO:0000256" key="1">
    <source>
        <dbReference type="ARBA" id="ARBA00010319"/>
    </source>
</evidence>
<accession>A0AAV8AD65</accession>
<proteinExistence type="inferred from homology"/>
<comment type="caution">
    <text evidence="5">The sequence shown here is derived from an EMBL/GenBank/DDBJ whole genome shotgun (WGS) entry which is preliminary data.</text>
</comment>
<evidence type="ECO:0000313" key="6">
    <source>
        <dbReference type="Proteomes" id="UP001146793"/>
    </source>
</evidence>
<dbReference type="EMBL" id="JANTQA010000008">
    <property type="protein sequence ID" value="KAJ3452221.1"/>
    <property type="molecule type" value="Genomic_DNA"/>
</dbReference>